<evidence type="ECO:0000313" key="1">
    <source>
        <dbReference type="EMBL" id="RNA03915.1"/>
    </source>
</evidence>
<dbReference type="AlphaFoldDB" id="A0A3M7PYR4"/>
<organism evidence="1 2">
    <name type="scientific">Brachionus plicatilis</name>
    <name type="common">Marine rotifer</name>
    <name type="synonym">Brachionus muelleri</name>
    <dbReference type="NCBI Taxonomy" id="10195"/>
    <lineage>
        <taxon>Eukaryota</taxon>
        <taxon>Metazoa</taxon>
        <taxon>Spiralia</taxon>
        <taxon>Gnathifera</taxon>
        <taxon>Rotifera</taxon>
        <taxon>Eurotatoria</taxon>
        <taxon>Monogononta</taxon>
        <taxon>Pseudotrocha</taxon>
        <taxon>Ploima</taxon>
        <taxon>Brachionidae</taxon>
        <taxon>Brachionus</taxon>
    </lineage>
</organism>
<comment type="caution">
    <text evidence="1">The sequence shown here is derived from an EMBL/GenBank/DDBJ whole genome shotgun (WGS) entry which is preliminary data.</text>
</comment>
<name>A0A3M7PYR4_BRAPC</name>
<evidence type="ECO:0000313" key="2">
    <source>
        <dbReference type="Proteomes" id="UP000276133"/>
    </source>
</evidence>
<keyword evidence="2" id="KW-1185">Reference proteome</keyword>
<reference evidence="1 2" key="1">
    <citation type="journal article" date="2018" name="Sci. Rep.">
        <title>Genomic signatures of local adaptation to the degree of environmental predictability in rotifers.</title>
        <authorList>
            <person name="Franch-Gras L."/>
            <person name="Hahn C."/>
            <person name="Garcia-Roger E.M."/>
            <person name="Carmona M.J."/>
            <person name="Serra M."/>
            <person name="Gomez A."/>
        </authorList>
    </citation>
    <scope>NUCLEOTIDE SEQUENCE [LARGE SCALE GENOMIC DNA]</scope>
    <source>
        <strain evidence="1">HYR1</strain>
    </source>
</reference>
<dbReference type="EMBL" id="REGN01008303">
    <property type="protein sequence ID" value="RNA03915.1"/>
    <property type="molecule type" value="Genomic_DNA"/>
</dbReference>
<proteinExistence type="predicted"/>
<dbReference type="Proteomes" id="UP000276133">
    <property type="component" value="Unassembled WGS sequence"/>
</dbReference>
<sequence length="65" mass="7572">MNFKSKQFVLTIGDHVFKENYWNEKFKKVQKVLYSSNGVGCRSFGLEPKILARLYTPFLPSNKKA</sequence>
<protein>
    <submittedName>
        <fullName evidence="1">Uncharacterized protein</fullName>
    </submittedName>
</protein>
<accession>A0A3M7PYR4</accession>
<gene>
    <name evidence="1" type="ORF">BpHYR1_009240</name>
</gene>